<sequence length="195" mass="21308">RPGLAGQGHATGAKVGSLSRDRAGLPDPGCIEHGAMRSSERAARGLNGGGKGRGVRVEAPRKERRESGERRREIKGIKGGALREIPSRLAKTPPHGTAYFGMWKRERLALTQVGFVCSTSAGQIDWLIDRDMVTFLFRFFFFLLSIFGYKKGGEGSTRQRKRAEVSATVPMEMDATLAATGPRVETLHSWPLSAR</sequence>
<protein>
    <submittedName>
        <fullName evidence="2">Uncharacterized protein</fullName>
    </submittedName>
</protein>
<feature type="non-terminal residue" evidence="2">
    <location>
        <position position="195"/>
    </location>
</feature>
<proteinExistence type="predicted"/>
<name>A0A061QQD7_9CHLO</name>
<feature type="non-terminal residue" evidence="2">
    <location>
        <position position="1"/>
    </location>
</feature>
<accession>A0A061QQD7</accession>
<evidence type="ECO:0000256" key="1">
    <source>
        <dbReference type="SAM" id="MobiDB-lite"/>
    </source>
</evidence>
<dbReference type="AlphaFoldDB" id="A0A061QQD7"/>
<feature type="compositionally biased region" description="Basic and acidic residues" evidence="1">
    <location>
        <begin position="55"/>
        <end position="75"/>
    </location>
</feature>
<gene>
    <name evidence="2" type="ORF">TSPGSL018_22047</name>
</gene>
<dbReference type="EMBL" id="GBEZ01024049">
    <property type="protein sequence ID" value="JAC62897.1"/>
    <property type="molecule type" value="Transcribed_RNA"/>
</dbReference>
<reference evidence="2" key="1">
    <citation type="submission" date="2014-05" db="EMBL/GenBank/DDBJ databases">
        <title>The transcriptome of the halophilic microalga Tetraselmis sp. GSL018 isolated from the Great Salt Lake, Utah.</title>
        <authorList>
            <person name="Jinkerson R.E."/>
            <person name="D'Adamo S."/>
            <person name="Posewitz M.C."/>
        </authorList>
    </citation>
    <scope>NUCLEOTIDE SEQUENCE</scope>
    <source>
        <strain evidence="2">GSL018</strain>
    </source>
</reference>
<organism evidence="2">
    <name type="scientific">Tetraselmis sp. GSL018</name>
    <dbReference type="NCBI Taxonomy" id="582737"/>
    <lineage>
        <taxon>Eukaryota</taxon>
        <taxon>Viridiplantae</taxon>
        <taxon>Chlorophyta</taxon>
        <taxon>core chlorophytes</taxon>
        <taxon>Chlorodendrophyceae</taxon>
        <taxon>Chlorodendrales</taxon>
        <taxon>Chlorodendraceae</taxon>
        <taxon>Tetraselmis</taxon>
    </lineage>
</organism>
<feature type="compositionally biased region" description="Basic and acidic residues" evidence="1">
    <location>
        <begin position="34"/>
        <end position="43"/>
    </location>
</feature>
<feature type="region of interest" description="Disordered" evidence="1">
    <location>
        <begin position="1"/>
        <end position="75"/>
    </location>
</feature>
<evidence type="ECO:0000313" key="2">
    <source>
        <dbReference type="EMBL" id="JAC62897.1"/>
    </source>
</evidence>